<feature type="transmembrane region" description="Helical" evidence="10">
    <location>
        <begin position="48"/>
        <end position="66"/>
    </location>
</feature>
<evidence type="ECO:0000256" key="1">
    <source>
        <dbReference type="ARBA" id="ARBA00004141"/>
    </source>
</evidence>
<dbReference type="InterPro" id="IPR036259">
    <property type="entry name" value="MFS_trans_sf"/>
</dbReference>
<feature type="compositionally biased region" description="Polar residues" evidence="9">
    <location>
        <begin position="202"/>
        <end position="214"/>
    </location>
</feature>
<dbReference type="PANTHER" id="PTHR23294:SF0">
    <property type="entry name" value="UNC93-LIKE PROTEIN MFSD11"/>
    <property type="match status" value="1"/>
</dbReference>
<evidence type="ECO:0000256" key="8">
    <source>
        <dbReference type="ARBA" id="ARBA00041910"/>
    </source>
</evidence>
<evidence type="ECO:0000256" key="4">
    <source>
        <dbReference type="ARBA" id="ARBA00022989"/>
    </source>
</evidence>
<feature type="transmembrane region" description="Helical" evidence="10">
    <location>
        <begin position="136"/>
        <end position="158"/>
    </location>
</feature>
<feature type="transmembrane region" description="Helical" evidence="10">
    <location>
        <begin position="170"/>
        <end position="190"/>
    </location>
</feature>
<reference evidence="11" key="1">
    <citation type="submission" date="2018-10" db="EMBL/GenBank/DDBJ databases">
        <title>Transcriptome assembly of Aceria tosichella (Wheat curl mite) Type 2.</title>
        <authorList>
            <person name="Scully E.D."/>
            <person name="Geib S.M."/>
            <person name="Palmer N.A."/>
            <person name="Gupta A.K."/>
            <person name="Sarath G."/>
            <person name="Tatineni S."/>
        </authorList>
    </citation>
    <scope>NUCLEOTIDE SEQUENCE</scope>
    <source>
        <strain evidence="11">LincolnNE</strain>
    </source>
</reference>
<evidence type="ECO:0000256" key="3">
    <source>
        <dbReference type="ARBA" id="ARBA00022692"/>
    </source>
</evidence>
<comment type="similarity">
    <text evidence="2">Belongs to the unc-93 family.</text>
</comment>
<sequence>MNANLLNVILLGIAFHLLFFSFQTSVFIQQTVVNSFRTRPDSNFTGDGYVSLCITYAVFALANWLAPSVIAITGVKYGMFFGAITYVLYSFSFIYLTTTLFYLAAGLIGLGAGLLWTAQGSFLSKISDADTSTRNAAIFWSMLQSSILFGNVFVYFAFDNQTTISDKTRYIVYGVLTTVGASGTLFLLLLRGDKEFDDDNTSDNNHIAQSSPSQDGGGGRGAESTCNNTDSMTPWGQFMESLKLAKSRDMILLSTAFLFTGQLLSFFTGVYGTAIGATSEFGIDSKKYIGLAGISIGVGEILGGATFGLLGTRVNRFMGRDAIFILGYAATTIAFTLTALNLPPDSPLVAHSVLPAIIDSRLWIAILSSVLIGLGDACFNTQIYSLLMSVYSDKSACAFALFKFVQSAGSAAAFLYSTRLNLYYQLAILAVISSIATICFCIIEWSKRKRDAIEKTDSQQNIIKHGNDDND</sequence>
<keyword evidence="6" id="KW-0325">Glycoprotein</keyword>
<feature type="transmembrane region" description="Helical" evidence="10">
    <location>
        <begin position="78"/>
        <end position="96"/>
    </location>
</feature>
<dbReference type="PANTHER" id="PTHR23294">
    <property type="entry name" value="ET TRANSLATION PRODUCT-RELATED"/>
    <property type="match status" value="1"/>
</dbReference>
<feature type="transmembrane region" description="Helical" evidence="10">
    <location>
        <begin position="7"/>
        <end position="28"/>
    </location>
</feature>
<protein>
    <recommendedName>
        <fullName evidence="7">UNC93-like protein MFSD11</fullName>
    </recommendedName>
    <alternativeName>
        <fullName evidence="8">Major facilitator superfamily domain-containing protein 11</fullName>
    </alternativeName>
</protein>
<feature type="transmembrane region" description="Helical" evidence="10">
    <location>
        <begin position="422"/>
        <end position="443"/>
    </location>
</feature>
<dbReference type="Pfam" id="PF05978">
    <property type="entry name" value="UNC-93"/>
    <property type="match status" value="1"/>
</dbReference>
<keyword evidence="5 10" id="KW-0472">Membrane</keyword>
<evidence type="ECO:0000256" key="6">
    <source>
        <dbReference type="ARBA" id="ARBA00023180"/>
    </source>
</evidence>
<dbReference type="SUPFAM" id="SSF103473">
    <property type="entry name" value="MFS general substrate transporter"/>
    <property type="match status" value="1"/>
</dbReference>
<evidence type="ECO:0000313" key="11">
    <source>
        <dbReference type="EMBL" id="MDE48535.1"/>
    </source>
</evidence>
<feature type="transmembrane region" description="Helical" evidence="10">
    <location>
        <begin position="251"/>
        <end position="276"/>
    </location>
</feature>
<feature type="transmembrane region" description="Helical" evidence="10">
    <location>
        <begin position="322"/>
        <end position="342"/>
    </location>
</feature>
<dbReference type="InterPro" id="IPR010291">
    <property type="entry name" value="Ion_channel_UNC-93"/>
</dbReference>
<keyword evidence="4 10" id="KW-1133">Transmembrane helix</keyword>
<evidence type="ECO:0000256" key="2">
    <source>
        <dbReference type="ARBA" id="ARBA00009172"/>
    </source>
</evidence>
<dbReference type="InterPro" id="IPR051617">
    <property type="entry name" value="UNC-93-like_regulator"/>
</dbReference>
<evidence type="ECO:0000256" key="9">
    <source>
        <dbReference type="SAM" id="MobiDB-lite"/>
    </source>
</evidence>
<feature type="transmembrane region" description="Helical" evidence="10">
    <location>
        <begin position="396"/>
        <end position="416"/>
    </location>
</feature>
<feature type="transmembrane region" description="Helical" evidence="10">
    <location>
        <begin position="288"/>
        <end position="310"/>
    </location>
</feature>
<name>A0A6G1SDH1_9ACAR</name>
<organism evidence="11">
    <name type="scientific">Aceria tosichella</name>
    <name type="common">wheat curl mite</name>
    <dbReference type="NCBI Taxonomy" id="561515"/>
    <lineage>
        <taxon>Eukaryota</taxon>
        <taxon>Metazoa</taxon>
        <taxon>Ecdysozoa</taxon>
        <taxon>Arthropoda</taxon>
        <taxon>Chelicerata</taxon>
        <taxon>Arachnida</taxon>
        <taxon>Acari</taxon>
        <taxon>Acariformes</taxon>
        <taxon>Trombidiformes</taxon>
        <taxon>Prostigmata</taxon>
        <taxon>Eupodina</taxon>
        <taxon>Eriophyoidea</taxon>
        <taxon>Eriophyidae</taxon>
        <taxon>Eriophyinae</taxon>
        <taxon>Aceriini</taxon>
        <taxon>Aceria</taxon>
    </lineage>
</organism>
<gene>
    <name evidence="11" type="primary">MFSD11</name>
    <name evidence="11" type="ORF">g.14890</name>
</gene>
<keyword evidence="3 10" id="KW-0812">Transmembrane</keyword>
<accession>A0A6G1SDH1</accession>
<dbReference type="AlphaFoldDB" id="A0A6G1SDH1"/>
<dbReference type="GO" id="GO:0016020">
    <property type="term" value="C:membrane"/>
    <property type="evidence" value="ECO:0007669"/>
    <property type="project" value="UniProtKB-SubCell"/>
</dbReference>
<feature type="transmembrane region" description="Helical" evidence="10">
    <location>
        <begin position="102"/>
        <end position="124"/>
    </location>
</feature>
<evidence type="ECO:0000256" key="5">
    <source>
        <dbReference type="ARBA" id="ARBA00023136"/>
    </source>
</evidence>
<evidence type="ECO:0000256" key="7">
    <source>
        <dbReference type="ARBA" id="ARBA00040302"/>
    </source>
</evidence>
<feature type="transmembrane region" description="Helical" evidence="10">
    <location>
        <begin position="362"/>
        <end position="384"/>
    </location>
</feature>
<proteinExistence type="inferred from homology"/>
<feature type="region of interest" description="Disordered" evidence="9">
    <location>
        <begin position="201"/>
        <end position="228"/>
    </location>
</feature>
<dbReference type="Gene3D" id="1.20.1250.20">
    <property type="entry name" value="MFS general substrate transporter like domains"/>
    <property type="match status" value="1"/>
</dbReference>
<comment type="subcellular location">
    <subcellularLocation>
        <location evidence="1">Membrane</location>
        <topology evidence="1">Multi-pass membrane protein</topology>
    </subcellularLocation>
</comment>
<dbReference type="EMBL" id="GGYP01003764">
    <property type="protein sequence ID" value="MDE48535.1"/>
    <property type="molecule type" value="Transcribed_RNA"/>
</dbReference>
<evidence type="ECO:0000256" key="10">
    <source>
        <dbReference type="SAM" id="Phobius"/>
    </source>
</evidence>